<protein>
    <submittedName>
        <fullName evidence="2">Uncharacterized protein</fullName>
    </submittedName>
</protein>
<evidence type="ECO:0000256" key="1">
    <source>
        <dbReference type="SAM" id="Phobius"/>
    </source>
</evidence>
<name>A0ABR1U2C7_9PEZI</name>
<dbReference type="EMBL" id="JAQQWK010000002">
    <property type="protein sequence ID" value="KAK8052266.1"/>
    <property type="molecule type" value="Genomic_DNA"/>
</dbReference>
<sequence>MESHTIWECITAAWPCIVNFLRAAFFIDYPCRVYNLSRLDAEPLPSERFLVARLFKSLEVSEAHDTEDGYALKISVFAADPRPPNKPTKLPWCRIRLVGFAVKLLQLATAAIPYTLGSGPIVFLTILSETLLRQWRRNLSQWTMEAVPVHEPSESIYALTRGRNSRNIIVIVGNGHCPKPRDVRSWETLRRPSSMWKTCSSAGYHQGLVTILVTYASLSVLWVFSLAAICKSRDAVSLLSLVVVGGIHMSYNAWLAMLEFTPAMLNISLRKIEEIVSDDAMDVLMDFEATYEKARPLLREFFPDGPRSEAERRWWEDDGNVEYDTERYKTTRRGRPCRLYPHSYPRVVYHPKHGKRM</sequence>
<evidence type="ECO:0000313" key="2">
    <source>
        <dbReference type="EMBL" id="KAK8052266.1"/>
    </source>
</evidence>
<gene>
    <name evidence="2" type="ORF">PG993_003651</name>
</gene>
<proteinExistence type="predicted"/>
<feature type="transmembrane region" description="Helical" evidence="1">
    <location>
        <begin position="236"/>
        <end position="257"/>
    </location>
</feature>
<feature type="transmembrane region" description="Helical" evidence="1">
    <location>
        <begin position="207"/>
        <end position="229"/>
    </location>
</feature>
<comment type="caution">
    <text evidence="2">The sequence shown here is derived from an EMBL/GenBank/DDBJ whole genome shotgun (WGS) entry which is preliminary data.</text>
</comment>
<keyword evidence="1" id="KW-0812">Transmembrane</keyword>
<keyword evidence="3" id="KW-1185">Reference proteome</keyword>
<keyword evidence="1" id="KW-1133">Transmembrane helix</keyword>
<keyword evidence="1" id="KW-0472">Membrane</keyword>
<accession>A0ABR1U2C7</accession>
<evidence type="ECO:0000313" key="3">
    <source>
        <dbReference type="Proteomes" id="UP001444661"/>
    </source>
</evidence>
<dbReference type="Proteomes" id="UP001444661">
    <property type="component" value="Unassembled WGS sequence"/>
</dbReference>
<organism evidence="2 3">
    <name type="scientific">Apiospora rasikravindrae</name>
    <dbReference type="NCBI Taxonomy" id="990691"/>
    <lineage>
        <taxon>Eukaryota</taxon>
        <taxon>Fungi</taxon>
        <taxon>Dikarya</taxon>
        <taxon>Ascomycota</taxon>
        <taxon>Pezizomycotina</taxon>
        <taxon>Sordariomycetes</taxon>
        <taxon>Xylariomycetidae</taxon>
        <taxon>Amphisphaeriales</taxon>
        <taxon>Apiosporaceae</taxon>
        <taxon>Apiospora</taxon>
    </lineage>
</organism>
<reference evidence="2 3" key="1">
    <citation type="submission" date="2023-01" db="EMBL/GenBank/DDBJ databases">
        <title>Analysis of 21 Apiospora genomes using comparative genomics revels a genus with tremendous synthesis potential of carbohydrate active enzymes and secondary metabolites.</title>
        <authorList>
            <person name="Sorensen T."/>
        </authorList>
    </citation>
    <scope>NUCLEOTIDE SEQUENCE [LARGE SCALE GENOMIC DNA]</scope>
    <source>
        <strain evidence="2 3">CBS 33761</strain>
    </source>
</reference>